<proteinExistence type="predicted"/>
<dbReference type="Proteomes" id="UP000029981">
    <property type="component" value="Chromosome 1"/>
</dbReference>
<protein>
    <recommendedName>
        <fullName evidence="13">CRM domain-containing protein</fullName>
    </recommendedName>
</protein>
<dbReference type="GO" id="GO:0009507">
    <property type="term" value="C:chloroplast"/>
    <property type="evidence" value="ECO:0007669"/>
    <property type="project" value="UniProtKB-SubCell"/>
</dbReference>
<feature type="domain" description="CRM" evidence="13">
    <location>
        <begin position="278"/>
        <end position="374"/>
    </location>
</feature>
<keyword evidence="11" id="KW-0175">Coiled coil</keyword>
<dbReference type="PROSITE" id="PS51295">
    <property type="entry name" value="CRM"/>
    <property type="match status" value="3"/>
</dbReference>
<feature type="region of interest" description="Disordered" evidence="12">
    <location>
        <begin position="239"/>
        <end position="268"/>
    </location>
</feature>
<dbReference type="Pfam" id="PF01985">
    <property type="entry name" value="CRS1_YhbY"/>
    <property type="match status" value="3"/>
</dbReference>
<dbReference type="GO" id="GO:1990904">
    <property type="term" value="C:ribonucleoprotein complex"/>
    <property type="evidence" value="ECO:0007669"/>
    <property type="project" value="UniProtKB-KW"/>
</dbReference>
<feature type="domain" description="CRM" evidence="13">
    <location>
        <begin position="482"/>
        <end position="579"/>
    </location>
</feature>
<evidence type="ECO:0000256" key="7">
    <source>
        <dbReference type="ARBA" id="ARBA00022946"/>
    </source>
</evidence>
<evidence type="ECO:0000256" key="5">
    <source>
        <dbReference type="ARBA" id="ARBA00022737"/>
    </source>
</evidence>
<dbReference type="STRING" id="3659.A0A0A0LZF8"/>
<keyword evidence="8" id="KW-0508">mRNA splicing</keyword>
<evidence type="ECO:0000256" key="8">
    <source>
        <dbReference type="ARBA" id="ARBA00023187"/>
    </source>
</evidence>
<dbReference type="InterPro" id="IPR001890">
    <property type="entry name" value="RNA-binding_CRM"/>
</dbReference>
<feature type="coiled-coil region" evidence="11">
    <location>
        <begin position="657"/>
        <end position="684"/>
    </location>
</feature>
<dbReference type="GO" id="GO:0000373">
    <property type="term" value="P:Group II intron splicing"/>
    <property type="evidence" value="ECO:0007669"/>
    <property type="project" value="UniProtKB-ARBA"/>
</dbReference>
<keyword evidence="4" id="KW-0507">mRNA processing</keyword>
<feature type="domain" description="CRM" evidence="13">
    <location>
        <begin position="695"/>
        <end position="795"/>
    </location>
</feature>
<feature type="region of interest" description="Disordered" evidence="12">
    <location>
        <begin position="95"/>
        <end position="180"/>
    </location>
</feature>
<keyword evidence="5" id="KW-0677">Repeat</keyword>
<dbReference type="AlphaFoldDB" id="A0A0A0LZF8"/>
<evidence type="ECO:0000256" key="4">
    <source>
        <dbReference type="ARBA" id="ARBA00022664"/>
    </source>
</evidence>
<keyword evidence="6 10" id="KW-0694">RNA-binding</keyword>
<feature type="compositionally biased region" description="Polar residues" evidence="12">
    <location>
        <begin position="131"/>
        <end position="147"/>
    </location>
</feature>
<dbReference type="OMA" id="YRGNDYL"/>
<keyword evidence="2" id="KW-0150">Chloroplast</keyword>
<dbReference type="eggNOG" id="KOG1990">
    <property type="taxonomic scope" value="Eukaryota"/>
</dbReference>
<dbReference type="GO" id="GO:0003729">
    <property type="term" value="F:mRNA binding"/>
    <property type="evidence" value="ECO:0007669"/>
    <property type="project" value="EnsemblPlants"/>
</dbReference>
<dbReference type="SMART" id="SM01103">
    <property type="entry name" value="CRS1_YhbY"/>
    <property type="match status" value="3"/>
</dbReference>
<dbReference type="FunFam" id="3.30.110.60:FF:000002">
    <property type="entry name" value="CRS2-associated factor 1, chloroplastic"/>
    <property type="match status" value="2"/>
</dbReference>
<comment type="subcellular location">
    <subcellularLocation>
        <location evidence="1">Plastid</location>
        <location evidence="1">Chloroplast</location>
    </subcellularLocation>
</comment>
<dbReference type="Gene3D" id="3.30.110.60">
    <property type="entry name" value="YhbY-like"/>
    <property type="match status" value="3"/>
</dbReference>
<evidence type="ECO:0000256" key="3">
    <source>
        <dbReference type="ARBA" id="ARBA00022640"/>
    </source>
</evidence>
<evidence type="ECO:0000256" key="1">
    <source>
        <dbReference type="ARBA" id="ARBA00004229"/>
    </source>
</evidence>
<dbReference type="PANTHER" id="PTHR31846">
    <property type="entry name" value="CRS1 / YHBY (CRM) DOMAIN-CONTAINING PROTEIN"/>
    <property type="match status" value="1"/>
</dbReference>
<evidence type="ECO:0000256" key="2">
    <source>
        <dbReference type="ARBA" id="ARBA00022528"/>
    </source>
</evidence>
<evidence type="ECO:0000313" key="15">
    <source>
        <dbReference type="Proteomes" id="UP000029981"/>
    </source>
</evidence>
<keyword evidence="3" id="KW-0934">Plastid</keyword>
<evidence type="ECO:0000313" key="14">
    <source>
        <dbReference type="EMBL" id="KGN66252.1"/>
    </source>
</evidence>
<name>A0A0A0LZF8_CUCSA</name>
<dbReference type="SUPFAM" id="SSF75471">
    <property type="entry name" value="YhbY-like"/>
    <property type="match status" value="3"/>
</dbReference>
<accession>A0A0A0LZF8</accession>
<keyword evidence="9" id="KW-0687">Ribonucleoprotein</keyword>
<evidence type="ECO:0000256" key="11">
    <source>
        <dbReference type="SAM" id="Coils"/>
    </source>
</evidence>
<evidence type="ECO:0000259" key="13">
    <source>
        <dbReference type="PROSITE" id="PS51295"/>
    </source>
</evidence>
<reference evidence="14 15" key="1">
    <citation type="journal article" date="2009" name="Nat. Genet.">
        <title>The genome of the cucumber, Cucumis sativus L.</title>
        <authorList>
            <person name="Huang S."/>
            <person name="Li R."/>
            <person name="Zhang Z."/>
            <person name="Li L."/>
            <person name="Gu X."/>
            <person name="Fan W."/>
            <person name="Lucas W.J."/>
            <person name="Wang X."/>
            <person name="Xie B."/>
            <person name="Ni P."/>
            <person name="Ren Y."/>
            <person name="Zhu H."/>
            <person name="Li J."/>
            <person name="Lin K."/>
            <person name="Jin W."/>
            <person name="Fei Z."/>
            <person name="Li G."/>
            <person name="Staub J."/>
            <person name="Kilian A."/>
            <person name="van der Vossen E.A."/>
            <person name="Wu Y."/>
            <person name="Guo J."/>
            <person name="He J."/>
            <person name="Jia Z."/>
            <person name="Ren Y."/>
            <person name="Tian G."/>
            <person name="Lu Y."/>
            <person name="Ruan J."/>
            <person name="Qian W."/>
            <person name="Wang M."/>
            <person name="Huang Q."/>
            <person name="Li B."/>
            <person name="Xuan Z."/>
            <person name="Cao J."/>
            <person name="Asan"/>
            <person name="Wu Z."/>
            <person name="Zhang J."/>
            <person name="Cai Q."/>
            <person name="Bai Y."/>
            <person name="Zhao B."/>
            <person name="Han Y."/>
            <person name="Li Y."/>
            <person name="Li X."/>
            <person name="Wang S."/>
            <person name="Shi Q."/>
            <person name="Liu S."/>
            <person name="Cho W.K."/>
            <person name="Kim J.Y."/>
            <person name="Xu Y."/>
            <person name="Heller-Uszynska K."/>
            <person name="Miao H."/>
            <person name="Cheng Z."/>
            <person name="Zhang S."/>
            <person name="Wu J."/>
            <person name="Yang Y."/>
            <person name="Kang H."/>
            <person name="Li M."/>
            <person name="Liang H."/>
            <person name="Ren X."/>
            <person name="Shi Z."/>
            <person name="Wen M."/>
            <person name="Jian M."/>
            <person name="Yang H."/>
            <person name="Zhang G."/>
            <person name="Yang Z."/>
            <person name="Chen R."/>
            <person name="Liu S."/>
            <person name="Li J."/>
            <person name="Ma L."/>
            <person name="Liu H."/>
            <person name="Zhou Y."/>
            <person name="Zhao J."/>
            <person name="Fang X."/>
            <person name="Li G."/>
            <person name="Fang L."/>
            <person name="Li Y."/>
            <person name="Liu D."/>
            <person name="Zheng H."/>
            <person name="Zhang Y."/>
            <person name="Qin N."/>
            <person name="Li Z."/>
            <person name="Yang G."/>
            <person name="Yang S."/>
            <person name="Bolund L."/>
            <person name="Kristiansen K."/>
            <person name="Zheng H."/>
            <person name="Li S."/>
            <person name="Zhang X."/>
            <person name="Yang H."/>
            <person name="Wang J."/>
            <person name="Sun R."/>
            <person name="Zhang B."/>
            <person name="Jiang S."/>
            <person name="Wang J."/>
            <person name="Du Y."/>
            <person name="Li S."/>
        </authorList>
    </citation>
    <scope>NUCLEOTIDE SEQUENCE [LARGE SCALE GENOMIC DNA]</scope>
    <source>
        <strain evidence="15">cv. 9930</strain>
    </source>
</reference>
<feature type="compositionally biased region" description="Acidic residues" evidence="12">
    <location>
        <begin position="118"/>
        <end position="130"/>
    </location>
</feature>
<reference evidence="14 15" key="4">
    <citation type="journal article" date="2011" name="BMC Genomics">
        <title>RNA-Seq improves annotation of protein-coding genes in the cucumber genome.</title>
        <authorList>
            <person name="Li Z."/>
            <person name="Zhang Z."/>
            <person name="Yan P."/>
            <person name="Huang S."/>
            <person name="Fei Z."/>
            <person name="Lin K."/>
        </authorList>
    </citation>
    <scope>NUCLEOTIDE SEQUENCE [LARGE SCALE GENOMIC DNA]</scope>
    <source>
        <strain evidence="15">cv. 9930</strain>
    </source>
</reference>
<evidence type="ECO:0000256" key="9">
    <source>
        <dbReference type="ARBA" id="ARBA00023274"/>
    </source>
</evidence>
<dbReference type="InterPro" id="IPR035920">
    <property type="entry name" value="YhbY-like_sf"/>
</dbReference>
<feature type="compositionally biased region" description="Polar residues" evidence="12">
    <location>
        <begin position="95"/>
        <end position="107"/>
    </location>
</feature>
<sequence>MALSPFSSNPSFSSSSSSSFLHSSSLSFHFILRHSQIPSSIIFTPQRFKIHCSNNTIQVETQPPRRIRVDFEVKKKRKPRPSFLEQIRHKWSTKPISSTHTFPWQQQEQDRHHKQDEGEGEEEEEEEEEQVANQTSVSIPESTTDVTQAVPITRSISAPWAHGSQSRNTQFDFKPKTPNGEVINEISKISTDDTSNRNASTISIDEISDDSSEDEAEIDTVVLPVTEKRSTLSKKIVHSVSSDNDDNGRVDLPWKREPRRDSEVDAGQRRSKTLLAEQMLPEHELRRLRNISLRMVERIEVGVKGITQELLDSIHEKWKVDEVVKLKFEGPLTVNMKRAHEKLENRTGGLVIWRSGSLIVLYRGMTYHLPCVQSYAKQNQAKSNTLDVPNNVESDDITRNEKLHTTVGTMSTIVSGASKHTKTLSKKELMELSDLNHLLDEIGPRFKDWSGCEPVPVDADLLPGIVPGYKPPTRILPYGVRHCLRNKEVTIFRRLARKMPPHFALGRNRQLQGLANAMVKLWEKCAIAKIAIKRGVENTRNERMAEELRILTGGTLLSRNKEYIVFYRGNDYLPPTITEALKERRKLADRQQDVEEQVRQVASAAIESKVKASNAPLVAGTLTETIAATSRWGSQPSGHDIENMREDSALAKLDSLIEYLKKKLALAKCKVKNAEKIIAKLQEKKEPSDLPTDLETITDEERLLFRKIGLSMKPYLLLGRRGVYDGTVENMHLHWKFRELVKIIVRGKTLQQVKHVAISLEAESNGVVISLDKTTKGYEVIVYRGKNYTRPDAMRPKNMLTRRQALARSIELQRREALKHHILDLEEKIELLKAELEERKSGKWPLKG</sequence>
<evidence type="ECO:0000256" key="10">
    <source>
        <dbReference type="PROSITE-ProRule" id="PRU00626"/>
    </source>
</evidence>
<gene>
    <name evidence="14" type="ORF">Csa_1G589100</name>
</gene>
<feature type="compositionally biased region" description="Basic and acidic residues" evidence="12">
    <location>
        <begin position="108"/>
        <end position="117"/>
    </location>
</feature>
<evidence type="ECO:0000256" key="6">
    <source>
        <dbReference type="ARBA" id="ARBA00022884"/>
    </source>
</evidence>
<feature type="compositionally biased region" description="Basic and acidic residues" evidence="12">
    <location>
        <begin position="246"/>
        <end position="268"/>
    </location>
</feature>
<dbReference type="GO" id="GO:0006397">
    <property type="term" value="P:mRNA processing"/>
    <property type="evidence" value="ECO:0007669"/>
    <property type="project" value="UniProtKB-KW"/>
</dbReference>
<evidence type="ECO:0000256" key="12">
    <source>
        <dbReference type="SAM" id="MobiDB-lite"/>
    </source>
</evidence>
<organism evidence="14 15">
    <name type="scientific">Cucumis sativus</name>
    <name type="common">Cucumber</name>
    <dbReference type="NCBI Taxonomy" id="3659"/>
    <lineage>
        <taxon>Eukaryota</taxon>
        <taxon>Viridiplantae</taxon>
        <taxon>Streptophyta</taxon>
        <taxon>Embryophyta</taxon>
        <taxon>Tracheophyta</taxon>
        <taxon>Spermatophyta</taxon>
        <taxon>Magnoliopsida</taxon>
        <taxon>eudicotyledons</taxon>
        <taxon>Gunneridae</taxon>
        <taxon>Pentapetalae</taxon>
        <taxon>rosids</taxon>
        <taxon>fabids</taxon>
        <taxon>Cucurbitales</taxon>
        <taxon>Cucurbitaceae</taxon>
        <taxon>Benincaseae</taxon>
        <taxon>Cucumis</taxon>
    </lineage>
</organism>
<keyword evidence="15" id="KW-1185">Reference proteome</keyword>
<reference evidence="14 15" key="2">
    <citation type="journal article" date="2009" name="PLoS ONE">
        <title>An integrated genetic and cytogenetic map of the cucumber genome.</title>
        <authorList>
            <person name="Ren Y."/>
            <person name="Zhang Z."/>
            <person name="Liu J."/>
            <person name="Staub J.E."/>
            <person name="Han Y."/>
            <person name="Cheng Z."/>
            <person name="Li X."/>
            <person name="Lu J."/>
            <person name="Miao H."/>
            <person name="Kang H."/>
            <person name="Xie B."/>
            <person name="Gu X."/>
            <person name="Wang X."/>
            <person name="Du Y."/>
            <person name="Jin W."/>
            <person name="Huang S."/>
        </authorList>
    </citation>
    <scope>NUCLEOTIDE SEQUENCE [LARGE SCALE GENOMIC DNA]</scope>
    <source>
        <strain evidence="15">cv. 9930</strain>
    </source>
</reference>
<dbReference type="EMBL" id="CM002922">
    <property type="protein sequence ID" value="KGN66252.1"/>
    <property type="molecule type" value="Genomic_DNA"/>
</dbReference>
<feature type="coiled-coil region" evidence="11">
    <location>
        <begin position="815"/>
        <end position="842"/>
    </location>
</feature>
<reference evidence="14 15" key="3">
    <citation type="journal article" date="2010" name="BMC Genomics">
        <title>Transcriptome sequencing and comparative analysis of cucumber flowers with different sex types.</title>
        <authorList>
            <person name="Guo S."/>
            <person name="Zheng Y."/>
            <person name="Joung J.G."/>
            <person name="Liu S."/>
            <person name="Zhang Z."/>
            <person name="Crasta O.R."/>
            <person name="Sobral B.W."/>
            <person name="Xu Y."/>
            <person name="Huang S."/>
            <person name="Fei Z."/>
        </authorList>
    </citation>
    <scope>NUCLEOTIDE SEQUENCE [LARGE SCALE GENOMIC DNA]</scope>
    <source>
        <strain evidence="15">cv. 9930</strain>
    </source>
</reference>
<dbReference type="InterPro" id="IPR045278">
    <property type="entry name" value="CRS1/CFM2/CFM3"/>
</dbReference>
<keyword evidence="7" id="KW-0809">Transit peptide</keyword>
<dbReference type="Gramene" id="KGN66252">
    <property type="protein sequence ID" value="KGN66252"/>
    <property type="gene ID" value="Csa_1G589100"/>
</dbReference>
<dbReference type="PANTHER" id="PTHR31846:SF7">
    <property type="entry name" value="CRS1 _ YHBY (CRM) DOMAIN-CONTAINING PROTEIN"/>
    <property type="match status" value="1"/>
</dbReference>
<dbReference type="OrthoDB" id="551352at2759"/>